<dbReference type="PROSITE" id="PS50076">
    <property type="entry name" value="DNAJ_2"/>
    <property type="match status" value="1"/>
</dbReference>
<dbReference type="KEGG" id="tsy:THSYN_03105"/>
<dbReference type="PANTHER" id="PTHR44360:SF1">
    <property type="entry name" value="DNAJ HOMOLOG SUBFAMILY B MEMBER 9"/>
    <property type="match status" value="1"/>
</dbReference>
<dbReference type="InterPro" id="IPR018253">
    <property type="entry name" value="DnaJ_domain_CS"/>
</dbReference>
<sequence>MITAGLTHYQVLGISSEATTQDVKDAYRALAMRYHPDRETGDAESFQIVRKAFETLSDQQLRHDYDRALRNAIVLDAAKLASAYWDRCI</sequence>
<evidence type="ECO:0000313" key="3">
    <source>
        <dbReference type="EMBL" id="AUB80050.1"/>
    </source>
</evidence>
<dbReference type="SUPFAM" id="SSF46565">
    <property type="entry name" value="Chaperone J-domain"/>
    <property type="match status" value="1"/>
</dbReference>
<keyword evidence="4" id="KW-1185">Reference proteome</keyword>
<dbReference type="GO" id="GO:0036503">
    <property type="term" value="P:ERAD pathway"/>
    <property type="evidence" value="ECO:0007669"/>
    <property type="project" value="TreeGrafter"/>
</dbReference>
<dbReference type="InterPro" id="IPR051948">
    <property type="entry name" value="Hsp70_co-chaperone_J-domain"/>
</dbReference>
<dbReference type="PRINTS" id="PR00625">
    <property type="entry name" value="JDOMAIN"/>
</dbReference>
<organism evidence="3 4">
    <name type="scientific">Candidatus Thiodictyon syntrophicum</name>
    <dbReference type="NCBI Taxonomy" id="1166950"/>
    <lineage>
        <taxon>Bacteria</taxon>
        <taxon>Pseudomonadati</taxon>
        <taxon>Pseudomonadota</taxon>
        <taxon>Gammaproteobacteria</taxon>
        <taxon>Chromatiales</taxon>
        <taxon>Chromatiaceae</taxon>
        <taxon>Thiodictyon</taxon>
    </lineage>
</organism>
<reference evidence="3 4" key="1">
    <citation type="submission" date="2017-03" db="EMBL/GenBank/DDBJ databases">
        <title>Complete genome sequence of Candidatus 'Thiodictyon syntrophicum' sp. nov. strain Cad16T, a photolithoautotroph purple sulfur bacterium isolated from an alpine meromictic lake.</title>
        <authorList>
            <person name="Luedin S.M."/>
            <person name="Pothier J.F."/>
            <person name="Danza F."/>
            <person name="Storelli N."/>
            <person name="Wittwer M."/>
            <person name="Tonolla M."/>
        </authorList>
    </citation>
    <scope>NUCLEOTIDE SEQUENCE [LARGE SCALE GENOMIC DNA]</scope>
    <source>
        <strain evidence="3 4">Cad16T</strain>
    </source>
</reference>
<gene>
    <name evidence="3" type="ORF">THSYN_03105</name>
</gene>
<protein>
    <recommendedName>
        <fullName evidence="2">J domain-containing protein</fullName>
    </recommendedName>
</protein>
<accession>A0A2K8U395</accession>
<dbReference type="Proteomes" id="UP000232638">
    <property type="component" value="Chromosome"/>
</dbReference>
<name>A0A2K8U395_9GAMM</name>
<keyword evidence="1" id="KW-0143">Chaperone</keyword>
<dbReference type="CDD" id="cd06257">
    <property type="entry name" value="DnaJ"/>
    <property type="match status" value="1"/>
</dbReference>
<dbReference type="SMART" id="SM00271">
    <property type="entry name" value="DnaJ"/>
    <property type="match status" value="1"/>
</dbReference>
<evidence type="ECO:0000313" key="4">
    <source>
        <dbReference type="Proteomes" id="UP000232638"/>
    </source>
</evidence>
<dbReference type="EMBL" id="CP020370">
    <property type="protein sequence ID" value="AUB80050.1"/>
    <property type="molecule type" value="Genomic_DNA"/>
</dbReference>
<evidence type="ECO:0000256" key="1">
    <source>
        <dbReference type="ARBA" id="ARBA00023186"/>
    </source>
</evidence>
<dbReference type="InterPro" id="IPR036869">
    <property type="entry name" value="J_dom_sf"/>
</dbReference>
<dbReference type="RefSeq" id="WP_100917859.1">
    <property type="nucleotide sequence ID" value="NZ_CP020370.1"/>
</dbReference>
<dbReference type="OrthoDB" id="9779889at2"/>
<proteinExistence type="predicted"/>
<dbReference type="InterPro" id="IPR001623">
    <property type="entry name" value="DnaJ_domain"/>
</dbReference>
<dbReference type="Gene3D" id="1.10.287.110">
    <property type="entry name" value="DnaJ domain"/>
    <property type="match status" value="1"/>
</dbReference>
<dbReference type="PROSITE" id="PS00636">
    <property type="entry name" value="DNAJ_1"/>
    <property type="match status" value="1"/>
</dbReference>
<dbReference type="GO" id="GO:0051787">
    <property type="term" value="F:misfolded protein binding"/>
    <property type="evidence" value="ECO:0007669"/>
    <property type="project" value="TreeGrafter"/>
</dbReference>
<dbReference type="PANTHER" id="PTHR44360">
    <property type="entry name" value="DNAJ HOMOLOG SUBFAMILY B MEMBER 9"/>
    <property type="match status" value="1"/>
</dbReference>
<feature type="domain" description="J" evidence="2">
    <location>
        <begin position="7"/>
        <end position="69"/>
    </location>
</feature>
<evidence type="ECO:0000259" key="2">
    <source>
        <dbReference type="PROSITE" id="PS50076"/>
    </source>
</evidence>
<dbReference type="GO" id="GO:0051087">
    <property type="term" value="F:protein-folding chaperone binding"/>
    <property type="evidence" value="ECO:0007669"/>
    <property type="project" value="TreeGrafter"/>
</dbReference>
<dbReference type="AlphaFoldDB" id="A0A2K8U395"/>
<dbReference type="Pfam" id="PF00226">
    <property type="entry name" value="DnaJ"/>
    <property type="match status" value="1"/>
</dbReference>